<dbReference type="AlphaFoldDB" id="A0A9E6ZQV6"/>
<dbReference type="EMBL" id="CP080467">
    <property type="protein sequence ID" value="UNO48785.1"/>
    <property type="molecule type" value="Genomic_DNA"/>
</dbReference>
<dbReference type="InterPro" id="IPR052536">
    <property type="entry name" value="ABC-4_Integral_Memb_Prot"/>
</dbReference>
<evidence type="ECO:0008006" key="4">
    <source>
        <dbReference type="Google" id="ProtNLM"/>
    </source>
</evidence>
<feature type="transmembrane region" description="Helical" evidence="1">
    <location>
        <begin position="43"/>
        <end position="71"/>
    </location>
</feature>
<name>A0A9E6ZQV6_ALIAG</name>
<feature type="transmembrane region" description="Helical" evidence="1">
    <location>
        <begin position="283"/>
        <end position="305"/>
    </location>
</feature>
<protein>
    <recommendedName>
        <fullName evidence="4">ABC3 transporter permease protein domain-containing protein</fullName>
    </recommendedName>
</protein>
<keyword evidence="1" id="KW-0812">Transmembrane</keyword>
<evidence type="ECO:0000313" key="3">
    <source>
        <dbReference type="Proteomes" id="UP000829401"/>
    </source>
</evidence>
<dbReference type="OrthoDB" id="1937696at2"/>
<evidence type="ECO:0000313" key="2">
    <source>
        <dbReference type="EMBL" id="UNO48785.1"/>
    </source>
</evidence>
<accession>A0A9E6ZQV6</accession>
<keyword evidence="1" id="KW-1133">Transmembrane helix</keyword>
<keyword evidence="1" id="KW-0472">Membrane</keyword>
<dbReference type="PANTHER" id="PTHR46795:SF1">
    <property type="entry name" value="ABC TRANSPORTER PERMEASE PROTEIN"/>
    <property type="match status" value="1"/>
</dbReference>
<keyword evidence="3" id="KW-1185">Reference proteome</keyword>
<sequence length="416" mass="45804">MVIGTYLIYTQVLVWVLMRLRGRVRTGVALLTVSRLAYRMKDHARALTVIATLSAVVMTGAGTMLGFLSVFKQGDVVRQPFAVITWTNANHPLSRTPADLAHQLNASGAKVTQELDATALAGTLQKGAGQRGVYPVSVVSRSTFQRFVTAIKSAHKQVAYMYPDALTLTAGHALYVASFPVTVPNEFHDTQAKLTVGHDNATSVVVDKQISERTFNFGTTAINDNLLVVSDADFRHLKAITPSASTWTAHAFTVANLAKVPATMKQQFPSSQVNVAEPTDQSLVGVFSTMIFSGMFISLMMLLACGNTLYFRLLNNRAEDGIQFRSLRRIGTTHRELGRVLTAEFSVLFFFPFVLAAMHSIAAIIDFRHVLALPGRLWPVSLAVLLAYLAFMVIYFIAARITYPRQLHIDDPRRAR</sequence>
<dbReference type="Proteomes" id="UP000829401">
    <property type="component" value="Chromosome"/>
</dbReference>
<feature type="transmembrane region" description="Helical" evidence="1">
    <location>
        <begin position="345"/>
        <end position="365"/>
    </location>
</feature>
<dbReference type="PANTHER" id="PTHR46795">
    <property type="entry name" value="ABC TRANSPORTER PERMEASE-RELATED-RELATED"/>
    <property type="match status" value="1"/>
</dbReference>
<organism evidence="2 3">
    <name type="scientific">Alicyclobacillus acidoterrestris (strain ATCC 49025 / DSM 3922 / CIP 106132 / NCIMB 13137 / GD3B)</name>
    <dbReference type="NCBI Taxonomy" id="1356854"/>
    <lineage>
        <taxon>Bacteria</taxon>
        <taxon>Bacillati</taxon>
        <taxon>Bacillota</taxon>
        <taxon>Bacilli</taxon>
        <taxon>Bacillales</taxon>
        <taxon>Alicyclobacillaceae</taxon>
        <taxon>Alicyclobacillus</taxon>
    </lineage>
</organism>
<gene>
    <name evidence="2" type="ORF">K1I37_19445</name>
</gene>
<dbReference type="KEGG" id="aaco:K1I37_19445"/>
<proteinExistence type="predicted"/>
<reference evidence="3" key="1">
    <citation type="journal article" date="2022" name="G3 (Bethesda)">
        <title>Unveiling the complete genome sequence of Alicyclobacillus acidoterrestris DSM 3922T, a taint-producing strain.</title>
        <authorList>
            <person name="Leonardo I.C."/>
            <person name="Barreto Crespo M.T."/>
            <person name="Gaspar F.B."/>
        </authorList>
    </citation>
    <scope>NUCLEOTIDE SEQUENCE [LARGE SCALE GENOMIC DNA]</scope>
    <source>
        <strain evidence="3">DSM 3922</strain>
    </source>
</reference>
<dbReference type="RefSeq" id="WP_161624373.1">
    <property type="nucleotide sequence ID" value="NZ_AURB01000158.1"/>
</dbReference>
<evidence type="ECO:0000256" key="1">
    <source>
        <dbReference type="SAM" id="Phobius"/>
    </source>
</evidence>
<feature type="transmembrane region" description="Helical" evidence="1">
    <location>
        <begin position="377"/>
        <end position="398"/>
    </location>
</feature>